<gene>
    <name evidence="3" type="ORF">G6F64_011104</name>
</gene>
<evidence type="ECO:0000313" key="4">
    <source>
        <dbReference type="Proteomes" id="UP000716291"/>
    </source>
</evidence>
<feature type="region of interest" description="Disordered" evidence="1">
    <location>
        <begin position="944"/>
        <end position="966"/>
    </location>
</feature>
<organism evidence="3 4">
    <name type="scientific">Rhizopus oryzae</name>
    <name type="common">Mucormycosis agent</name>
    <name type="synonym">Rhizopus arrhizus var. delemar</name>
    <dbReference type="NCBI Taxonomy" id="64495"/>
    <lineage>
        <taxon>Eukaryota</taxon>
        <taxon>Fungi</taxon>
        <taxon>Fungi incertae sedis</taxon>
        <taxon>Mucoromycota</taxon>
        <taxon>Mucoromycotina</taxon>
        <taxon>Mucoromycetes</taxon>
        <taxon>Mucorales</taxon>
        <taxon>Mucorineae</taxon>
        <taxon>Rhizopodaceae</taxon>
        <taxon>Rhizopus</taxon>
    </lineage>
</organism>
<dbReference type="CDD" id="cd01650">
    <property type="entry name" value="RT_nLTR_like"/>
    <property type="match status" value="1"/>
</dbReference>
<accession>A0A9P7BMH6</accession>
<evidence type="ECO:0000256" key="1">
    <source>
        <dbReference type="SAM" id="MobiDB-lite"/>
    </source>
</evidence>
<proteinExistence type="predicted"/>
<dbReference type="SUPFAM" id="SSF56219">
    <property type="entry name" value="DNase I-like"/>
    <property type="match status" value="1"/>
</dbReference>
<comment type="caution">
    <text evidence="3">The sequence shown here is derived from an EMBL/GenBank/DDBJ whole genome shotgun (WGS) entry which is preliminary data.</text>
</comment>
<sequence>MQETHAATIEIQQSLNMLLQTKSACWSNFCGIVSLNRHVTLNPILSSIDHRFLLVSVEHNNFHFPPFYVLTIYAYADPIKRRKFYLSLLNFAPLVTLIQSHNKLIITGDFNYSLVNPSGTPPAWRTLVNQNLLNCMASPLDIHPTFRRGTLLSTIDYIYASPFLHSLLRSTSIDFINSSWTDHALLSASFQFRSGSHGPGLWRMNPNLMKNDKFVSRLSEAIDTFAVSLPSELIDPHLHWEKLKEEIQRVARSFGRRQASWRHQQLRRLQSKRNRILRQYKTDGHLSHLLPVVEHQIGFLQSEITANNILRAGRYWREHGERSAGYLKRTIDSRAASRHISSLKESPDSVVVTDANEMQDIAKRFYKNLYSCEPVSSYHTETILAHILEQDRLTTEEAAALMVPFRYDDLLQASARCPTASSPGNDGLPYEALSFVFRNESLQHLVLRVYNQALSSGIFPPSWTSTCTVLLPKKGDLNLLQNWRPISLINTDAKVFTRLLTGRIISRCSHLIHEVQKGFMPQRFIGDNGLMMQLVKIEAEQRQSPEIGLLLDQEKAYDRVHPDYLKKVMLKFGFPSSLVSTLCKLFFETKIHINLNGFITSPLTQERGLRQGDPLSPLLFNIAFDPFLRSIEHAPLFQGFQFRQSANSSELHLVPPPPVKVLAYADDVAVFLRNPEDFHHLCTLYNIYAQASNAKLNLGKTEAFSLSGHPHPQWQSFLNSHGISTWHDHASLSAIRYLGFAICSSIAQRNAFVNDMLLKLQNACFLHSLRQLSFRGRVTVMNTLIYSKLWYVLRLLSIPQASLQKFASMGYKFVTRKAFPKFKHEFLFADRQQGGLKLLDPSKQQLVLQWKWVRPLLSSSSSQTSPKILLYLIYSIQHHFNTVDHLLPLLFPAMRKGPLGKPNALNIFTNIFRTTDALAKCYQTTHISHATCLQLPLSGIHRYTNPLQEPPDTGQSGPSDPSSSAVRLSHRNWSKIQVYDAFHYDSHQGCLRRKCRTDLEIFPVLIGRFFRAIDNHDIWLESFFLRNCLIPPDQASQIPVGHIDFTPFVDGLLPSDLFSVKMTTARLRQGLSPHHKPPFFDPQIAPRQWKMFWNEDIPFKARDVWYRLLHNKLPCRLTLHRTLPTIFIDPACLLCSSAPESCTHFVYSCQHKHPVWEYIWDTYFDTPFSQPALHHALFSLQIPKTKFMYKHTSSFQYLACTLLAIWSSHWSMTFSDSRFALPDVIKLFEKHVTSLNTVEYY</sequence>
<dbReference type="Pfam" id="PF13966">
    <property type="entry name" value="zf-RVT"/>
    <property type="match status" value="1"/>
</dbReference>
<dbReference type="InterPro" id="IPR043502">
    <property type="entry name" value="DNA/RNA_pol_sf"/>
</dbReference>
<protein>
    <recommendedName>
        <fullName evidence="2">Reverse transcriptase domain-containing protein</fullName>
    </recommendedName>
</protein>
<dbReference type="AlphaFoldDB" id="A0A9P7BMH6"/>
<dbReference type="EMBL" id="JAANQT010002549">
    <property type="protein sequence ID" value="KAG1302235.1"/>
    <property type="molecule type" value="Genomic_DNA"/>
</dbReference>
<dbReference type="PANTHER" id="PTHR31635">
    <property type="entry name" value="REVERSE TRANSCRIPTASE DOMAIN-CONTAINING PROTEIN-RELATED"/>
    <property type="match status" value="1"/>
</dbReference>
<feature type="domain" description="Reverse transcriptase" evidence="2">
    <location>
        <begin position="452"/>
        <end position="742"/>
    </location>
</feature>
<evidence type="ECO:0000313" key="3">
    <source>
        <dbReference type="EMBL" id="KAG1302235.1"/>
    </source>
</evidence>
<name>A0A9P7BMH6_RHIOR</name>
<dbReference type="PANTHER" id="PTHR31635:SF196">
    <property type="entry name" value="REVERSE TRANSCRIPTASE DOMAIN-CONTAINING PROTEIN-RELATED"/>
    <property type="match status" value="1"/>
</dbReference>
<keyword evidence="4" id="KW-1185">Reference proteome</keyword>
<dbReference type="Gene3D" id="3.60.10.10">
    <property type="entry name" value="Endonuclease/exonuclease/phosphatase"/>
    <property type="match status" value="1"/>
</dbReference>
<dbReference type="InterPro" id="IPR026960">
    <property type="entry name" value="RVT-Znf"/>
</dbReference>
<dbReference type="PROSITE" id="PS50878">
    <property type="entry name" value="RT_POL"/>
    <property type="match status" value="1"/>
</dbReference>
<evidence type="ECO:0000259" key="2">
    <source>
        <dbReference type="PROSITE" id="PS50878"/>
    </source>
</evidence>
<reference evidence="3" key="1">
    <citation type="journal article" date="2020" name="Microb. Genom.">
        <title>Genetic diversity of clinical and environmental Mucorales isolates obtained from an investigation of mucormycosis cases among solid organ transplant recipients.</title>
        <authorList>
            <person name="Nguyen M.H."/>
            <person name="Kaul D."/>
            <person name="Muto C."/>
            <person name="Cheng S.J."/>
            <person name="Richter R.A."/>
            <person name="Bruno V.M."/>
            <person name="Liu G."/>
            <person name="Beyhan S."/>
            <person name="Sundermann A.J."/>
            <person name="Mounaud S."/>
            <person name="Pasculle A.W."/>
            <person name="Nierman W.C."/>
            <person name="Driscoll E."/>
            <person name="Cumbie R."/>
            <person name="Clancy C.J."/>
            <person name="Dupont C.L."/>
        </authorList>
    </citation>
    <scope>NUCLEOTIDE SEQUENCE</scope>
    <source>
        <strain evidence="3">GL11</strain>
    </source>
</reference>
<dbReference type="SUPFAM" id="SSF56672">
    <property type="entry name" value="DNA/RNA polymerases"/>
    <property type="match status" value="1"/>
</dbReference>
<feature type="compositionally biased region" description="Polar residues" evidence="1">
    <location>
        <begin position="953"/>
        <end position="966"/>
    </location>
</feature>
<dbReference type="Proteomes" id="UP000716291">
    <property type="component" value="Unassembled WGS sequence"/>
</dbReference>
<dbReference type="InterPro" id="IPR036691">
    <property type="entry name" value="Endo/exonu/phosph_ase_sf"/>
</dbReference>
<dbReference type="Pfam" id="PF00078">
    <property type="entry name" value="RVT_1"/>
    <property type="match status" value="1"/>
</dbReference>
<dbReference type="InterPro" id="IPR000477">
    <property type="entry name" value="RT_dom"/>
</dbReference>